<sequence length="145" mass="17704">MREYVIYWIKDEFSVHYFHKTNVLFQFFQEWRQHRGSSIYEQQFQEITKPLPLEILVQHVSKKIRKPVELSFHEQEASFYINYKGKTLQLIQQNDREVRFYAESLHQAEEILFNTLRTFHPSFFIIDTAYSHYGWIAPIKKQAIL</sequence>
<dbReference type="InterPro" id="IPR038449">
    <property type="entry name" value="SirA_sf"/>
</dbReference>
<accession>A0ABV6LRH4</accession>
<dbReference type="EMBL" id="JBHLTP010000012">
    <property type="protein sequence ID" value="MFC0525011.1"/>
    <property type="molecule type" value="Genomic_DNA"/>
</dbReference>
<dbReference type="RefSeq" id="WP_377349695.1">
    <property type="nucleotide sequence ID" value="NZ_JBHLTP010000012.1"/>
</dbReference>
<protein>
    <submittedName>
        <fullName evidence="1">Sporulation inhibitor of replication protein SirA</fullName>
    </submittedName>
</protein>
<comment type="caution">
    <text evidence="1">The sequence shown here is derived from an EMBL/GenBank/DDBJ whole genome shotgun (WGS) entry which is preliminary data.</text>
</comment>
<organism evidence="1 2">
    <name type="scientific">Pontibacillus salicampi</name>
    <dbReference type="NCBI Taxonomy" id="1449801"/>
    <lineage>
        <taxon>Bacteria</taxon>
        <taxon>Bacillati</taxon>
        <taxon>Bacillota</taxon>
        <taxon>Bacilli</taxon>
        <taxon>Bacillales</taxon>
        <taxon>Bacillaceae</taxon>
        <taxon>Pontibacillus</taxon>
    </lineage>
</organism>
<keyword evidence="2" id="KW-1185">Reference proteome</keyword>
<dbReference type="Gene3D" id="3.30.310.250">
    <property type="entry name" value="Sporulation inhibitor of replication protein SirA"/>
    <property type="match status" value="1"/>
</dbReference>
<evidence type="ECO:0000313" key="1">
    <source>
        <dbReference type="EMBL" id="MFC0525011.1"/>
    </source>
</evidence>
<gene>
    <name evidence="1" type="primary">sirA</name>
    <name evidence="1" type="ORF">ACFFGV_15635</name>
</gene>
<proteinExistence type="predicted"/>
<name>A0ABV6LRH4_9BACI</name>
<dbReference type="Proteomes" id="UP001589836">
    <property type="component" value="Unassembled WGS sequence"/>
</dbReference>
<dbReference type="InterPro" id="IPR019683">
    <property type="entry name" value="SirA"/>
</dbReference>
<reference evidence="1 2" key="1">
    <citation type="submission" date="2024-09" db="EMBL/GenBank/DDBJ databases">
        <authorList>
            <person name="Sun Q."/>
            <person name="Mori K."/>
        </authorList>
    </citation>
    <scope>NUCLEOTIDE SEQUENCE [LARGE SCALE GENOMIC DNA]</scope>
    <source>
        <strain evidence="1 2">NCAIM B.02529</strain>
    </source>
</reference>
<dbReference type="Pfam" id="PF10747">
    <property type="entry name" value="SirA"/>
    <property type="match status" value="1"/>
</dbReference>
<evidence type="ECO:0000313" key="2">
    <source>
        <dbReference type="Proteomes" id="UP001589836"/>
    </source>
</evidence>